<dbReference type="InterPro" id="IPR045584">
    <property type="entry name" value="Pilin-like"/>
</dbReference>
<comment type="caution">
    <text evidence="2">The sequence shown here is derived from an EMBL/GenBank/DDBJ whole genome shotgun (WGS) entry which is preliminary data.</text>
</comment>
<dbReference type="NCBIfam" id="TIGR01710">
    <property type="entry name" value="typeII_sec_gspG"/>
    <property type="match status" value="1"/>
</dbReference>
<evidence type="ECO:0000313" key="3">
    <source>
        <dbReference type="Proteomes" id="UP000319148"/>
    </source>
</evidence>
<dbReference type="SUPFAM" id="SSF54523">
    <property type="entry name" value="Pili subunits"/>
    <property type="match status" value="1"/>
</dbReference>
<evidence type="ECO:0000259" key="1">
    <source>
        <dbReference type="Pfam" id="PF08334"/>
    </source>
</evidence>
<dbReference type="OrthoDB" id="9795612at2"/>
<protein>
    <submittedName>
        <fullName evidence="2">Type II secretion system protein GspG</fullName>
    </submittedName>
</protein>
<dbReference type="GO" id="GO:0015628">
    <property type="term" value="P:protein secretion by the type II secretion system"/>
    <property type="evidence" value="ECO:0007669"/>
    <property type="project" value="InterPro"/>
</dbReference>
<sequence length="129" mass="14230">MELLVVILILGLLAAIAVPQVVKYLSRAKADTAKLQVESLVANLDFYKIDVGAYPTTEQGLKALVEKPGEASNWFGPYIKKKSSLVDPWGEPYQYKMPGDHGFFDIYSYGADKKEGGEGENADIVSWED</sequence>
<keyword evidence="3" id="KW-1185">Reference proteome</keyword>
<dbReference type="Gene3D" id="3.30.700.10">
    <property type="entry name" value="Glycoprotein, Type 4 Pilin"/>
    <property type="match status" value="1"/>
</dbReference>
<organism evidence="2 3">
    <name type="scientific">Emcibacter nanhaiensis</name>
    <dbReference type="NCBI Taxonomy" id="1505037"/>
    <lineage>
        <taxon>Bacteria</taxon>
        <taxon>Pseudomonadati</taxon>
        <taxon>Pseudomonadota</taxon>
        <taxon>Alphaproteobacteria</taxon>
        <taxon>Emcibacterales</taxon>
        <taxon>Emcibacteraceae</taxon>
        <taxon>Emcibacter</taxon>
    </lineage>
</organism>
<dbReference type="GO" id="GO:0015627">
    <property type="term" value="C:type II protein secretion system complex"/>
    <property type="evidence" value="ECO:0007669"/>
    <property type="project" value="InterPro"/>
</dbReference>
<evidence type="ECO:0000313" key="2">
    <source>
        <dbReference type="EMBL" id="TPD59243.1"/>
    </source>
</evidence>
<feature type="domain" description="Type II secretion system protein GspG C-terminal" evidence="1">
    <location>
        <begin position="20"/>
        <end position="127"/>
    </location>
</feature>
<dbReference type="AlphaFoldDB" id="A0A501PFP1"/>
<gene>
    <name evidence="2" type="primary">gspG</name>
    <name evidence="2" type="ORF">FIV46_12110</name>
</gene>
<dbReference type="Proteomes" id="UP000319148">
    <property type="component" value="Unassembled WGS sequence"/>
</dbReference>
<name>A0A501PFP1_9PROT</name>
<reference evidence="3" key="1">
    <citation type="submission" date="2019-06" db="EMBL/GenBank/DDBJ databases">
        <title>The complete genome of Emcibacter congregatus ZYLT.</title>
        <authorList>
            <person name="Zhao Z."/>
        </authorList>
    </citation>
    <scope>NUCLEOTIDE SEQUENCE [LARGE SCALE GENOMIC DNA]</scope>
    <source>
        <strain evidence="3">MCCC 1A06723</strain>
    </source>
</reference>
<dbReference type="Pfam" id="PF08334">
    <property type="entry name" value="T2SSG"/>
    <property type="match status" value="1"/>
</dbReference>
<dbReference type="InterPro" id="IPR013545">
    <property type="entry name" value="T2SS_protein-GspG_C"/>
</dbReference>
<proteinExistence type="predicted"/>
<accession>A0A501PFP1</accession>
<dbReference type="EMBL" id="VFIY01000015">
    <property type="protein sequence ID" value="TPD59243.1"/>
    <property type="molecule type" value="Genomic_DNA"/>
</dbReference>
<dbReference type="InterPro" id="IPR010054">
    <property type="entry name" value="Type2_sec_GspG"/>
</dbReference>